<feature type="transmembrane region" description="Helical" evidence="1">
    <location>
        <begin position="36"/>
        <end position="69"/>
    </location>
</feature>
<organism evidence="2 3">
    <name type="scientific">Candidatus Wildermuthbacteria bacterium RIFCSPLOWO2_01_FULL_48_16</name>
    <dbReference type="NCBI Taxonomy" id="1802461"/>
    <lineage>
        <taxon>Bacteria</taxon>
        <taxon>Candidatus Wildermuthiibacteriota</taxon>
    </lineage>
</organism>
<dbReference type="EMBL" id="MHUG01000016">
    <property type="protein sequence ID" value="OHA73086.1"/>
    <property type="molecule type" value="Genomic_DNA"/>
</dbReference>
<keyword evidence="1" id="KW-0812">Transmembrane</keyword>
<sequence length="149" mass="16772">MAEALALEQSAKQPPQASPAEQETPTATASFLDPDVMLVMAVAVSIDILDFTLAFGVIENIILGIPIMLWMVWKSGRPWAAAEQVQRIRQAPELRQKFVQEQQQKLIARRMATRRAWRRGILYFLGGLVPILSIFVLWTWAVISTVRGK</sequence>
<dbReference type="STRING" id="1802461.A3B24_01585"/>
<keyword evidence="1" id="KW-0472">Membrane</keyword>
<reference evidence="2 3" key="1">
    <citation type="journal article" date="2016" name="Nat. Commun.">
        <title>Thousands of microbial genomes shed light on interconnected biogeochemical processes in an aquifer system.</title>
        <authorList>
            <person name="Anantharaman K."/>
            <person name="Brown C.T."/>
            <person name="Hug L.A."/>
            <person name="Sharon I."/>
            <person name="Castelle C.J."/>
            <person name="Probst A.J."/>
            <person name="Thomas B.C."/>
            <person name="Singh A."/>
            <person name="Wilkins M.J."/>
            <person name="Karaoz U."/>
            <person name="Brodie E.L."/>
            <person name="Williams K.H."/>
            <person name="Hubbard S.S."/>
            <person name="Banfield J.F."/>
        </authorList>
    </citation>
    <scope>NUCLEOTIDE SEQUENCE [LARGE SCALE GENOMIC DNA]</scope>
</reference>
<evidence type="ECO:0000313" key="3">
    <source>
        <dbReference type="Proteomes" id="UP000176917"/>
    </source>
</evidence>
<comment type="caution">
    <text evidence="2">The sequence shown here is derived from an EMBL/GenBank/DDBJ whole genome shotgun (WGS) entry which is preliminary data.</text>
</comment>
<evidence type="ECO:0000256" key="1">
    <source>
        <dbReference type="SAM" id="Phobius"/>
    </source>
</evidence>
<protein>
    <submittedName>
        <fullName evidence="2">Uncharacterized protein</fullName>
    </submittedName>
</protein>
<dbReference type="AlphaFoldDB" id="A0A1G2RJS0"/>
<feature type="transmembrane region" description="Helical" evidence="1">
    <location>
        <begin position="120"/>
        <end position="143"/>
    </location>
</feature>
<gene>
    <name evidence="2" type="ORF">A3B24_01585</name>
</gene>
<dbReference type="Proteomes" id="UP000176917">
    <property type="component" value="Unassembled WGS sequence"/>
</dbReference>
<proteinExistence type="predicted"/>
<name>A0A1G2RJS0_9BACT</name>
<accession>A0A1G2RJS0</accession>
<evidence type="ECO:0000313" key="2">
    <source>
        <dbReference type="EMBL" id="OHA73086.1"/>
    </source>
</evidence>
<keyword evidence="1" id="KW-1133">Transmembrane helix</keyword>